<gene>
    <name evidence="2" type="ORF">ACFPOE_02355</name>
</gene>
<evidence type="ECO:0000313" key="2">
    <source>
        <dbReference type="EMBL" id="MFC5496360.1"/>
    </source>
</evidence>
<keyword evidence="3" id="KW-1185">Reference proteome</keyword>
<name>A0ABW0N8R6_9BURK</name>
<dbReference type="Proteomes" id="UP001596037">
    <property type="component" value="Unassembled WGS sequence"/>
</dbReference>
<proteinExistence type="predicted"/>
<organism evidence="2 3">
    <name type="scientific">Caenimonas terrae</name>
    <dbReference type="NCBI Taxonomy" id="696074"/>
    <lineage>
        <taxon>Bacteria</taxon>
        <taxon>Pseudomonadati</taxon>
        <taxon>Pseudomonadota</taxon>
        <taxon>Betaproteobacteria</taxon>
        <taxon>Burkholderiales</taxon>
        <taxon>Comamonadaceae</taxon>
        <taxon>Caenimonas</taxon>
    </lineage>
</organism>
<feature type="chain" id="PRO_5046910955" description="Phosphate ABC transporter substrate-binding protein" evidence="1">
    <location>
        <begin position="25"/>
        <end position="134"/>
    </location>
</feature>
<dbReference type="RefSeq" id="WP_376848383.1">
    <property type="nucleotide sequence ID" value="NZ_JBHSMF010000002.1"/>
</dbReference>
<protein>
    <recommendedName>
        <fullName evidence="4">Phosphate ABC transporter substrate-binding protein</fullName>
    </recommendedName>
</protein>
<evidence type="ECO:0000256" key="1">
    <source>
        <dbReference type="SAM" id="SignalP"/>
    </source>
</evidence>
<comment type="caution">
    <text evidence="2">The sequence shown here is derived from an EMBL/GenBank/DDBJ whole genome shotgun (WGS) entry which is preliminary data.</text>
</comment>
<dbReference type="Gene3D" id="3.40.190.10">
    <property type="entry name" value="Periplasmic binding protein-like II"/>
    <property type="match status" value="1"/>
</dbReference>
<evidence type="ECO:0008006" key="4">
    <source>
        <dbReference type="Google" id="ProtNLM"/>
    </source>
</evidence>
<dbReference type="SUPFAM" id="SSF53850">
    <property type="entry name" value="Periplasmic binding protein-like II"/>
    <property type="match status" value="1"/>
</dbReference>
<sequence length="134" mass="14320">MNHKRIALLAWLVLAGTTALPALAADLYVIANPSLALTADDIRDIYIGDKQIADGVKLVPLDNSAQQKDFLEKVLKLDGAKYNGIWIKKGFRDGLNAPAVKSSDAEVIATVKSTPGAVGYVSSAPKDLKVIVKY</sequence>
<accession>A0ABW0N8R6</accession>
<feature type="signal peptide" evidence="1">
    <location>
        <begin position="1"/>
        <end position="24"/>
    </location>
</feature>
<evidence type="ECO:0000313" key="3">
    <source>
        <dbReference type="Proteomes" id="UP001596037"/>
    </source>
</evidence>
<dbReference type="EMBL" id="JBHSMF010000002">
    <property type="protein sequence ID" value="MFC5496360.1"/>
    <property type="molecule type" value="Genomic_DNA"/>
</dbReference>
<keyword evidence="1" id="KW-0732">Signal</keyword>
<reference evidence="3" key="1">
    <citation type="journal article" date="2019" name="Int. J. Syst. Evol. Microbiol.">
        <title>The Global Catalogue of Microorganisms (GCM) 10K type strain sequencing project: providing services to taxonomists for standard genome sequencing and annotation.</title>
        <authorList>
            <consortium name="The Broad Institute Genomics Platform"/>
            <consortium name="The Broad Institute Genome Sequencing Center for Infectious Disease"/>
            <person name="Wu L."/>
            <person name="Ma J."/>
        </authorList>
    </citation>
    <scope>NUCLEOTIDE SEQUENCE [LARGE SCALE GENOMIC DNA]</scope>
    <source>
        <strain evidence="3">CCUG 57401</strain>
    </source>
</reference>